<name>A0A931DDU9_9MICC</name>
<comment type="caution">
    <text evidence="1">The sequence shown here is derived from an EMBL/GenBank/DDBJ whole genome shotgun (WGS) entry which is preliminary data.</text>
</comment>
<evidence type="ECO:0000313" key="1">
    <source>
        <dbReference type="EMBL" id="MBG6085646.1"/>
    </source>
</evidence>
<organism evidence="1 2">
    <name type="scientific">Zhihengliuella flava</name>
    <dbReference type="NCBI Taxonomy" id="1285193"/>
    <lineage>
        <taxon>Bacteria</taxon>
        <taxon>Bacillati</taxon>
        <taxon>Actinomycetota</taxon>
        <taxon>Actinomycetes</taxon>
        <taxon>Micrococcales</taxon>
        <taxon>Micrococcaceae</taxon>
        <taxon>Zhihengliuella</taxon>
    </lineage>
</organism>
<dbReference type="AlphaFoldDB" id="A0A931DDU9"/>
<dbReference type="Proteomes" id="UP000625033">
    <property type="component" value="Unassembled WGS sequence"/>
</dbReference>
<proteinExistence type="predicted"/>
<protein>
    <submittedName>
        <fullName evidence="1">Uncharacterized protein</fullName>
    </submittedName>
</protein>
<evidence type="ECO:0000313" key="2">
    <source>
        <dbReference type="Proteomes" id="UP000625033"/>
    </source>
</evidence>
<reference evidence="1" key="1">
    <citation type="submission" date="2020-11" db="EMBL/GenBank/DDBJ databases">
        <title>Sequencing the genomes of 1000 actinobacteria strains.</title>
        <authorList>
            <person name="Klenk H.-P."/>
        </authorList>
    </citation>
    <scope>NUCLEOTIDE SEQUENCE</scope>
    <source>
        <strain evidence="1">DSM 26152</strain>
    </source>
</reference>
<keyword evidence="2" id="KW-1185">Reference proteome</keyword>
<sequence>MQRDGVPSHQSNHISVIHLQVALLPHAADEDRVSVSWKIFGPR</sequence>
<accession>A0A931DDU9</accession>
<gene>
    <name evidence="1" type="ORF">IW252_002413</name>
</gene>
<dbReference type="EMBL" id="JADOTZ010000001">
    <property type="protein sequence ID" value="MBG6085646.1"/>
    <property type="molecule type" value="Genomic_DNA"/>
</dbReference>